<geneLocation type="plasmid" evidence="3 4">
    <name>lp36</name>
</geneLocation>
<dbReference type="AlphaFoldDB" id="A0AAC9KV52"/>
<feature type="compositionally biased region" description="Acidic residues" evidence="1">
    <location>
        <begin position="190"/>
        <end position="202"/>
    </location>
</feature>
<keyword evidence="3" id="KW-0614">Plasmid</keyword>
<organism evidence="3 4">
    <name type="scientific">Borreliella mayonii</name>
    <dbReference type="NCBI Taxonomy" id="1674146"/>
    <lineage>
        <taxon>Bacteria</taxon>
        <taxon>Pseudomonadati</taxon>
        <taxon>Spirochaetota</taxon>
        <taxon>Spirochaetia</taxon>
        <taxon>Spirochaetales</taxon>
        <taxon>Borreliaceae</taxon>
        <taxon>Borreliella</taxon>
    </lineage>
</organism>
<evidence type="ECO:0000313" key="4">
    <source>
        <dbReference type="Proteomes" id="UP000185516"/>
    </source>
</evidence>
<evidence type="ECO:0000256" key="1">
    <source>
        <dbReference type="SAM" id="MobiDB-lite"/>
    </source>
</evidence>
<gene>
    <name evidence="3" type="ORF">Bmayo_04620</name>
</gene>
<evidence type="ECO:0008006" key="5">
    <source>
        <dbReference type="Google" id="ProtNLM"/>
    </source>
</evidence>
<feature type="compositionally biased region" description="Basic and acidic residues" evidence="1">
    <location>
        <begin position="169"/>
        <end position="189"/>
    </location>
</feature>
<dbReference type="EMBL" id="CP015793">
    <property type="protein sequence ID" value="APT00432.1"/>
    <property type="molecule type" value="Genomic_DNA"/>
</dbReference>
<proteinExistence type="predicted"/>
<name>A0AAC9KV52_9SPIR</name>
<dbReference type="PROSITE" id="PS51257">
    <property type="entry name" value="PROKAR_LIPOPROTEIN"/>
    <property type="match status" value="1"/>
</dbReference>
<feature type="chain" id="PRO_5042078549" description="Lipoprotein" evidence="2">
    <location>
        <begin position="22"/>
        <end position="211"/>
    </location>
</feature>
<dbReference type="KEGG" id="bmay:A7X70_05840"/>
<evidence type="ECO:0000256" key="2">
    <source>
        <dbReference type="SAM" id="SignalP"/>
    </source>
</evidence>
<dbReference type="RefSeq" id="WP_075552732.1">
    <property type="nucleotide sequence ID" value="NZ_CP015793.1"/>
</dbReference>
<sequence length="211" mass="24265">MKKYIINLSLCLLLFSCDLFSKDSRSSQKYNFKVKAKSILNPTNKENIDNEKGANTTLYIKEEDSRIIVKDCTNNQELFKVKSKRRHDFKKAMLLGVKTDLKVINIGNNNKKLNSIKKQKDNILLEFKDNKIYVIRISELKKHLLKSKKKPLLGSPVPGGGDAEFVDDPDGRIEAELEGEKEQEIIDREDFGDEEDEELEEEIIGKEKSND</sequence>
<dbReference type="Proteomes" id="UP000185516">
    <property type="component" value="Plasmid lp36"/>
</dbReference>
<reference evidence="3 4" key="1">
    <citation type="journal article" date="2016" name="PLoS ONE">
        <title>Whole Genome Sequence and Comparative Genomics of the Novel Lyme Borreliosis Causing Pathogen, Borrelia mayonii.</title>
        <authorList>
            <person name="Kingry L.C."/>
            <person name="Batra D."/>
            <person name="Replogle A."/>
            <person name="Rowe L.A."/>
            <person name="Pritt B.S."/>
            <person name="Petersen J.M."/>
        </authorList>
    </citation>
    <scope>NUCLEOTIDE SEQUENCE [LARGE SCALE GENOMIC DNA]</scope>
    <source>
        <strain evidence="3 4">MN14-1420</strain>
    </source>
</reference>
<keyword evidence="4" id="KW-1185">Reference proteome</keyword>
<accession>A0AAC9KV52</accession>
<feature type="region of interest" description="Disordered" evidence="1">
    <location>
        <begin position="151"/>
        <end position="211"/>
    </location>
</feature>
<protein>
    <recommendedName>
        <fullName evidence="5">Lipoprotein</fullName>
    </recommendedName>
</protein>
<evidence type="ECO:0000313" key="3">
    <source>
        <dbReference type="EMBL" id="APT00432.1"/>
    </source>
</evidence>
<keyword evidence="2" id="KW-0732">Signal</keyword>
<feature type="signal peptide" evidence="2">
    <location>
        <begin position="1"/>
        <end position="21"/>
    </location>
</feature>